<keyword evidence="3" id="KW-0963">Cytoplasm</keyword>
<evidence type="ECO:0000256" key="1">
    <source>
        <dbReference type="ARBA" id="ARBA00004245"/>
    </source>
</evidence>
<evidence type="ECO:0000313" key="8">
    <source>
        <dbReference type="EMBL" id="CAB9498982.1"/>
    </source>
</evidence>
<comment type="caution">
    <text evidence="8">The sequence shown here is derived from an EMBL/GenBank/DDBJ whole genome shotgun (WGS) entry which is preliminary data.</text>
</comment>
<feature type="region of interest" description="Disordered" evidence="6">
    <location>
        <begin position="24"/>
        <end position="173"/>
    </location>
</feature>
<dbReference type="OrthoDB" id="2192946at2759"/>
<dbReference type="GO" id="GO:0007020">
    <property type="term" value="P:microtubule nucleation"/>
    <property type="evidence" value="ECO:0007669"/>
    <property type="project" value="InterPro"/>
</dbReference>
<dbReference type="EMBL" id="CAICTM010000050">
    <property type="protein sequence ID" value="CAB9498982.1"/>
    <property type="molecule type" value="Genomic_DNA"/>
</dbReference>
<accession>A0A9N8D9W5</accession>
<dbReference type="Gene3D" id="1.20.120.1900">
    <property type="entry name" value="Gamma-tubulin complex, C-terminal domain"/>
    <property type="match status" value="1"/>
</dbReference>
<evidence type="ECO:0000259" key="7">
    <source>
        <dbReference type="Pfam" id="PF04130"/>
    </source>
</evidence>
<feature type="compositionally biased region" description="Low complexity" evidence="6">
    <location>
        <begin position="192"/>
        <end position="206"/>
    </location>
</feature>
<comment type="subcellular location">
    <subcellularLocation>
        <location evidence="1">Cytoplasm</location>
        <location evidence="1">Cytoskeleton</location>
    </subcellularLocation>
</comment>
<dbReference type="PANTHER" id="PTHR19302">
    <property type="entry name" value="GAMMA TUBULIN COMPLEX PROTEIN"/>
    <property type="match status" value="1"/>
</dbReference>
<proteinExistence type="inferred from homology"/>
<protein>
    <submittedName>
        <fullName evidence="8">Tubulin complex component 2</fullName>
    </submittedName>
</protein>
<feature type="compositionally biased region" description="Low complexity" evidence="6">
    <location>
        <begin position="86"/>
        <end position="98"/>
    </location>
</feature>
<keyword evidence="9" id="KW-1185">Reference proteome</keyword>
<evidence type="ECO:0000256" key="6">
    <source>
        <dbReference type="SAM" id="MobiDB-lite"/>
    </source>
</evidence>
<keyword evidence="5" id="KW-0206">Cytoskeleton</keyword>
<evidence type="ECO:0000256" key="5">
    <source>
        <dbReference type="ARBA" id="ARBA00023212"/>
    </source>
</evidence>
<dbReference type="GO" id="GO:0031122">
    <property type="term" value="P:cytoplasmic microtubule organization"/>
    <property type="evidence" value="ECO:0007669"/>
    <property type="project" value="TreeGrafter"/>
</dbReference>
<evidence type="ECO:0000313" key="9">
    <source>
        <dbReference type="Proteomes" id="UP001153069"/>
    </source>
</evidence>
<dbReference type="InterPro" id="IPR042241">
    <property type="entry name" value="GCP_C_sf"/>
</dbReference>
<organism evidence="8 9">
    <name type="scientific">Seminavis robusta</name>
    <dbReference type="NCBI Taxonomy" id="568900"/>
    <lineage>
        <taxon>Eukaryota</taxon>
        <taxon>Sar</taxon>
        <taxon>Stramenopiles</taxon>
        <taxon>Ochrophyta</taxon>
        <taxon>Bacillariophyta</taxon>
        <taxon>Bacillariophyceae</taxon>
        <taxon>Bacillariophycidae</taxon>
        <taxon>Naviculales</taxon>
        <taxon>Naviculaceae</taxon>
        <taxon>Seminavis</taxon>
    </lineage>
</organism>
<feature type="compositionally biased region" description="Low complexity" evidence="6">
    <location>
        <begin position="109"/>
        <end position="125"/>
    </location>
</feature>
<dbReference type="InterPro" id="IPR007259">
    <property type="entry name" value="GCP"/>
</dbReference>
<dbReference type="GO" id="GO:0000278">
    <property type="term" value="P:mitotic cell cycle"/>
    <property type="evidence" value="ECO:0007669"/>
    <property type="project" value="TreeGrafter"/>
</dbReference>
<dbReference type="GO" id="GO:0051225">
    <property type="term" value="P:spindle assembly"/>
    <property type="evidence" value="ECO:0007669"/>
    <property type="project" value="TreeGrafter"/>
</dbReference>
<feature type="compositionally biased region" description="Acidic residues" evidence="6">
    <location>
        <begin position="142"/>
        <end position="151"/>
    </location>
</feature>
<comment type="similarity">
    <text evidence="2">Belongs to the TUBGCP family.</text>
</comment>
<sequence length="1339" mass="148106">MASLRRDTPAGRAALARRRQRAAAVVDHSSRFANEEGLVDGTGAPTSISQNLGQHQHHSAASSTSGGASVDAPDSYSQHQQQRTIPPSHQAQPQPASAVDIQSPDKLLARSAQVAQAAASVLASVRKSRQPPPQAVNTSFVSEEETEEDAVDYSYSHQPQQESFYEMPGYNPTTEATNIASQLLAAKRHNTTTRLRQQQQQQQQRTPNNPRGYQPSRDDTDDEQEEQQQSSNQQQQVERRQGDGETMEDLEPLIVSSEDPFETIDSCTLSSGSIISLRSVATSATVTASIQNQNNNNSEESIAVVAGAGLGAPEEIFQIVKINTPTSSSSSHQTDASLDPSSALLRWGDTIALVSPHLVDPANEKPMALGIKRTTSTATRQAPHIGWFRSTRGPSELWTVLRGPDRLQTQLRIGLASLQSARILAQNRAKQGALTRLVHSGDPILLRHNETGGLLSMSSSSSNNNDGSLVLLSDAYEAPQGAVMDSMTQLQRNNSPRDSDTFVLLESSVPPCPRWILGGGTSSSCNTTYNPIGHRMYLHQTFTAEPNRNGGSNNLQKKLFATTARNTMAAAAAAQHNNNVNPKMMKLEDQERILLDEVIGACLGLEGKFIRTKRIPVQHDDDEEMNGLTAIMTPEQLEFGFAEENDSSFFDSGLGNLARQVLPLATAYTHVSAFLGAHQPGYEYGSVMQAFCEALEAILKEYVDFVGTMEQQLRQPAVQEGSEGGLTLQRLHTHLMPSLETMSLLKRVTVAVKSKAGGALLNCLASIKSMSCEGDVVANKVLSFLLDRSSIPYMGMLTTWLQYGLLKDPYKEFMIEVRNPIAGGGHYNGTSKRNGRPDLSEESFVLKDENVLSDLETSGALIQKVAATGKYRRAVRICQSSERKTAPLNSEEEQNGGKPKFLLRYGLDFNSLSSFIQSMYEGASRALQYFLLGHGDFLDSFLDSAEDELVKDLGDISSGRIQHWLRTAVQLTNKADRHTKQSKQTTKTRPSLTPLALRCRFVPISLIQHVDSVDFSGDGEISRSNKESAREDSLLGTPLRDAVGISNKGLTGVETFLLEYPSVPFPLSLVLKESALDSYQLLFRLLFFAKYAERRLLGIWQDHMQVKELSSVRGLFGQTFLLRQRMLHFAQNLIYYFVFEVIEPNWHQMEETIGSPSKAYRRTVDDLVAIHNTFLRSSLEACLLTNRELVRTLSKILTTCLMFADQMKLFTEATRIYDDSSLIAVERREAIQRSLNDRGSGGTKHPVDKSAVREALSSFKQDRQVRLKKQKRRVGRELASESYRRMVGRFEEVFSAYLSEFMTQLNGDVGTSNHTHQTNLSSRLDYNGFLFSSVQNYVN</sequence>
<dbReference type="GO" id="GO:0005874">
    <property type="term" value="C:microtubule"/>
    <property type="evidence" value="ECO:0007669"/>
    <property type="project" value="UniProtKB-KW"/>
</dbReference>
<evidence type="ECO:0000256" key="4">
    <source>
        <dbReference type="ARBA" id="ARBA00022701"/>
    </source>
</evidence>
<dbReference type="Pfam" id="PF04130">
    <property type="entry name" value="GCP_C_terminal"/>
    <property type="match status" value="1"/>
</dbReference>
<dbReference type="InterPro" id="IPR040457">
    <property type="entry name" value="GCP_C"/>
</dbReference>
<evidence type="ECO:0000256" key="3">
    <source>
        <dbReference type="ARBA" id="ARBA00022490"/>
    </source>
</evidence>
<dbReference type="GO" id="GO:0051321">
    <property type="term" value="P:meiotic cell cycle"/>
    <property type="evidence" value="ECO:0007669"/>
    <property type="project" value="TreeGrafter"/>
</dbReference>
<gene>
    <name evidence="8" type="ORF">SEMRO_50_G029000.1</name>
</gene>
<name>A0A9N8D9W5_9STRA</name>
<feature type="compositionally biased region" description="Polar residues" evidence="6">
    <location>
        <begin position="75"/>
        <end position="85"/>
    </location>
</feature>
<feature type="domain" description="Gamma tubulin complex component C-terminal" evidence="7">
    <location>
        <begin position="928"/>
        <end position="1329"/>
    </location>
</feature>
<dbReference type="PANTHER" id="PTHR19302:SF13">
    <property type="entry name" value="GAMMA-TUBULIN COMPLEX COMPONENT 2"/>
    <property type="match status" value="1"/>
</dbReference>
<dbReference type="GO" id="GO:0051011">
    <property type="term" value="F:microtubule minus-end binding"/>
    <property type="evidence" value="ECO:0007669"/>
    <property type="project" value="TreeGrafter"/>
</dbReference>
<reference evidence="8" key="1">
    <citation type="submission" date="2020-06" db="EMBL/GenBank/DDBJ databases">
        <authorList>
            <consortium name="Plant Systems Biology data submission"/>
        </authorList>
    </citation>
    <scope>NUCLEOTIDE SEQUENCE</scope>
    <source>
        <strain evidence="8">D6</strain>
    </source>
</reference>
<keyword evidence="4" id="KW-0493">Microtubule</keyword>
<dbReference type="GO" id="GO:0000930">
    <property type="term" value="C:gamma-tubulin complex"/>
    <property type="evidence" value="ECO:0007669"/>
    <property type="project" value="TreeGrafter"/>
</dbReference>
<dbReference type="GO" id="GO:0043015">
    <property type="term" value="F:gamma-tubulin binding"/>
    <property type="evidence" value="ECO:0007669"/>
    <property type="project" value="InterPro"/>
</dbReference>
<feature type="compositionally biased region" description="Low complexity" evidence="6">
    <location>
        <begin position="59"/>
        <end position="69"/>
    </location>
</feature>
<evidence type="ECO:0000256" key="2">
    <source>
        <dbReference type="ARBA" id="ARBA00010337"/>
    </source>
</evidence>
<dbReference type="Proteomes" id="UP001153069">
    <property type="component" value="Unassembled WGS sequence"/>
</dbReference>
<dbReference type="GO" id="GO:0000922">
    <property type="term" value="C:spindle pole"/>
    <property type="evidence" value="ECO:0007669"/>
    <property type="project" value="InterPro"/>
</dbReference>
<feature type="region of interest" description="Disordered" evidence="6">
    <location>
        <begin position="190"/>
        <end position="248"/>
    </location>
</feature>
<feature type="compositionally biased region" description="Low complexity" evidence="6">
    <location>
        <begin position="227"/>
        <end position="236"/>
    </location>
</feature>